<keyword evidence="3" id="KW-0175">Coiled coil</keyword>
<protein>
    <recommendedName>
        <fullName evidence="5">Methyl-accepting transducer domain-containing protein</fullName>
    </recommendedName>
</protein>
<dbReference type="Pfam" id="PF00015">
    <property type="entry name" value="MCPsignal"/>
    <property type="match status" value="1"/>
</dbReference>
<keyword evidence="4" id="KW-0472">Membrane</keyword>
<keyword evidence="4" id="KW-1133">Transmembrane helix</keyword>
<organism evidence="6 7">
    <name type="scientific">Peribacillus faecalis</name>
    <dbReference type="NCBI Taxonomy" id="2772559"/>
    <lineage>
        <taxon>Bacteria</taxon>
        <taxon>Bacillati</taxon>
        <taxon>Bacillota</taxon>
        <taxon>Bacilli</taxon>
        <taxon>Bacillales</taxon>
        <taxon>Bacillaceae</taxon>
        <taxon>Peribacillus</taxon>
    </lineage>
</organism>
<dbReference type="PANTHER" id="PTHR32089">
    <property type="entry name" value="METHYL-ACCEPTING CHEMOTAXIS PROTEIN MCPB"/>
    <property type="match status" value="1"/>
</dbReference>
<evidence type="ECO:0000256" key="4">
    <source>
        <dbReference type="SAM" id="Phobius"/>
    </source>
</evidence>
<keyword evidence="4" id="KW-0812">Transmembrane</keyword>
<dbReference type="SMART" id="SM00283">
    <property type="entry name" value="MA"/>
    <property type="match status" value="1"/>
</dbReference>
<feature type="coiled-coil region" evidence="3">
    <location>
        <begin position="188"/>
        <end position="222"/>
    </location>
</feature>
<dbReference type="InterPro" id="IPR004089">
    <property type="entry name" value="MCPsignal_dom"/>
</dbReference>
<evidence type="ECO:0000256" key="3">
    <source>
        <dbReference type="SAM" id="Coils"/>
    </source>
</evidence>
<feature type="transmembrane region" description="Helical" evidence="4">
    <location>
        <begin position="12"/>
        <end position="35"/>
    </location>
</feature>
<dbReference type="GO" id="GO:0007165">
    <property type="term" value="P:signal transduction"/>
    <property type="evidence" value="ECO:0007669"/>
    <property type="project" value="UniProtKB-KW"/>
</dbReference>
<dbReference type="GO" id="GO:0016020">
    <property type="term" value="C:membrane"/>
    <property type="evidence" value="ECO:0007669"/>
    <property type="project" value="InterPro"/>
</dbReference>
<sequence length="445" mass="49043">MEKSMNGDRKNIIMVVLSGLCIFLMVLVHLLHRQFNFLDDYLLLNGMSSYTNDQMVLLNSTLIAPIVLFAVSLFLYKTKANDRVLQLVVTLTMTTSSISIIAEGNGLVEYHFSIFMVLAIIAFFARIKLILVSTVIFAVHHLEGYFLFPELLCGTSDYSFSLLMIHAVFLVLTSSAMILVITANRRIETQLKAEAGILEEEKKQLVQQLVNVSAEVQEYVDEESRAANAEIASSLFESGKDSQNQRENLEEGLDKNADIMNEVKLINKSSDIVAEKAETSLQGAENGILGIEAATKQMGVITDEVALSRKLTENLEKQSLQIGQILSMITAIVDQTKLLSLNASIEAARAGEHGKGFSVVVQEVRKLANGTEESASEIQAVVSKIQAGIKELVEGMEKSLSEVLVGNEMIKRSETAFHSIYEDMKAVKEEVTDMQTAANELMSST</sequence>
<gene>
    <name evidence="6" type="ORF">IEO70_17305</name>
</gene>
<dbReference type="Gene3D" id="1.10.287.950">
    <property type="entry name" value="Methyl-accepting chemotaxis protein"/>
    <property type="match status" value="1"/>
</dbReference>
<evidence type="ECO:0000313" key="6">
    <source>
        <dbReference type="EMBL" id="MBD3110094.1"/>
    </source>
</evidence>
<proteinExistence type="predicted"/>
<evidence type="ECO:0000256" key="1">
    <source>
        <dbReference type="ARBA" id="ARBA00023224"/>
    </source>
</evidence>
<keyword evidence="7" id="KW-1185">Reference proteome</keyword>
<dbReference type="PROSITE" id="PS50111">
    <property type="entry name" value="CHEMOTAXIS_TRANSDUC_2"/>
    <property type="match status" value="1"/>
</dbReference>
<reference evidence="6" key="1">
    <citation type="submission" date="2020-09" db="EMBL/GenBank/DDBJ databases">
        <title>Bacillus faecalis sp. nov., a moderately halophilic bacterium isolated from cow faeces.</title>
        <authorList>
            <person name="Jiang L."/>
            <person name="Lee J."/>
        </authorList>
    </citation>
    <scope>NUCLEOTIDE SEQUENCE</scope>
    <source>
        <strain evidence="6">AGMB 02131</strain>
    </source>
</reference>
<dbReference type="Proteomes" id="UP000602076">
    <property type="component" value="Unassembled WGS sequence"/>
</dbReference>
<evidence type="ECO:0000313" key="7">
    <source>
        <dbReference type="Proteomes" id="UP000602076"/>
    </source>
</evidence>
<accession>A0A927HCJ2</accession>
<feature type="transmembrane region" description="Helical" evidence="4">
    <location>
        <begin position="160"/>
        <end position="182"/>
    </location>
</feature>
<keyword evidence="1 2" id="KW-0807">Transducer</keyword>
<feature type="domain" description="Methyl-accepting transducer" evidence="5">
    <location>
        <begin position="220"/>
        <end position="445"/>
    </location>
</feature>
<feature type="transmembrane region" description="Helical" evidence="4">
    <location>
        <begin position="55"/>
        <end position="76"/>
    </location>
</feature>
<dbReference type="RefSeq" id="WP_190999624.1">
    <property type="nucleotide sequence ID" value="NZ_JACXSI010000055.1"/>
</dbReference>
<evidence type="ECO:0000259" key="5">
    <source>
        <dbReference type="PROSITE" id="PS50111"/>
    </source>
</evidence>
<comment type="caution">
    <text evidence="6">The sequence shown here is derived from an EMBL/GenBank/DDBJ whole genome shotgun (WGS) entry which is preliminary data.</text>
</comment>
<dbReference type="EMBL" id="JACXSI010000055">
    <property type="protein sequence ID" value="MBD3110094.1"/>
    <property type="molecule type" value="Genomic_DNA"/>
</dbReference>
<name>A0A927HCJ2_9BACI</name>
<dbReference type="SUPFAM" id="SSF58104">
    <property type="entry name" value="Methyl-accepting chemotaxis protein (MCP) signaling domain"/>
    <property type="match status" value="1"/>
</dbReference>
<dbReference type="PANTHER" id="PTHR32089:SF112">
    <property type="entry name" value="LYSOZYME-LIKE PROTEIN-RELATED"/>
    <property type="match status" value="1"/>
</dbReference>
<dbReference type="AlphaFoldDB" id="A0A927HCJ2"/>
<evidence type="ECO:0000256" key="2">
    <source>
        <dbReference type="PROSITE-ProRule" id="PRU00284"/>
    </source>
</evidence>
<feature type="transmembrane region" description="Helical" evidence="4">
    <location>
        <begin position="83"/>
        <end position="102"/>
    </location>
</feature>